<keyword evidence="2" id="KW-0472">Membrane</keyword>
<evidence type="ECO:0000256" key="1">
    <source>
        <dbReference type="SAM" id="MobiDB-lite"/>
    </source>
</evidence>
<name>A0ABQ5P772_9ACTN</name>
<protein>
    <recommendedName>
        <fullName evidence="5">Secreted protein</fullName>
    </recommendedName>
</protein>
<evidence type="ECO:0000256" key="2">
    <source>
        <dbReference type="SAM" id="Phobius"/>
    </source>
</evidence>
<keyword evidence="4" id="KW-1185">Reference proteome</keyword>
<keyword evidence="2" id="KW-0812">Transmembrane</keyword>
<feature type="transmembrane region" description="Helical" evidence="2">
    <location>
        <begin position="66"/>
        <end position="84"/>
    </location>
</feature>
<evidence type="ECO:0008006" key="5">
    <source>
        <dbReference type="Google" id="ProtNLM"/>
    </source>
</evidence>
<proteinExistence type="predicted"/>
<comment type="caution">
    <text evidence="3">The sequence shown here is derived from an EMBL/GenBank/DDBJ whole genome shotgun (WGS) entry which is preliminary data.</text>
</comment>
<dbReference type="RefSeq" id="WP_323450393.1">
    <property type="nucleotide sequence ID" value="NZ_BSBI01000014.1"/>
</dbReference>
<feature type="region of interest" description="Disordered" evidence="1">
    <location>
        <begin position="1"/>
        <end position="21"/>
    </location>
</feature>
<evidence type="ECO:0000313" key="4">
    <source>
        <dbReference type="Proteomes" id="UP001291653"/>
    </source>
</evidence>
<dbReference type="Proteomes" id="UP001291653">
    <property type="component" value="Unassembled WGS sequence"/>
</dbReference>
<keyword evidence="2" id="KW-1133">Transmembrane helix</keyword>
<dbReference type="EMBL" id="BSBI01000014">
    <property type="protein sequence ID" value="GLF98414.1"/>
    <property type="molecule type" value="Genomic_DNA"/>
</dbReference>
<organism evidence="3 4">
    <name type="scientific">Streptomyces yaizuensis</name>
    <dbReference type="NCBI Taxonomy" id="2989713"/>
    <lineage>
        <taxon>Bacteria</taxon>
        <taxon>Bacillati</taxon>
        <taxon>Actinomycetota</taxon>
        <taxon>Actinomycetes</taxon>
        <taxon>Kitasatosporales</taxon>
        <taxon>Streptomycetaceae</taxon>
        <taxon>Streptomyces</taxon>
    </lineage>
</organism>
<gene>
    <name evidence="3" type="ORF">SYYSPA8_28975</name>
</gene>
<feature type="region of interest" description="Disordered" evidence="1">
    <location>
        <begin position="36"/>
        <end position="64"/>
    </location>
</feature>
<sequence>MKDITGYGEAGATGRKERGTGDGIEHVFARDVHDRDVGRRRKQTAMTTAVPPSTPRRTKPLTPRRAAATAVTAALAAFTVWAALADSTPYDVRADPAVSVRITPEKSEYPYAKELAGDTDELIRAYAQRLRAGDARDLARLGAPWYEGRYAEAVRQIERYQSAADEPVRVVVGDPVTDYLGGAVVRFADGQTQRLGLVRDEDGVWYLELGTGDPTGRIAHEWLIPR</sequence>
<evidence type="ECO:0000313" key="3">
    <source>
        <dbReference type="EMBL" id="GLF98414.1"/>
    </source>
</evidence>
<reference evidence="3 4" key="1">
    <citation type="submission" date="2022-10" db="EMBL/GenBank/DDBJ databases">
        <title>Draft genome sequence of Streptomyces sp. YSPA8.</title>
        <authorList>
            <person name="Moriuchi R."/>
            <person name="Dohra H."/>
            <person name="Yamamura H."/>
            <person name="Kodani S."/>
        </authorList>
    </citation>
    <scope>NUCLEOTIDE SEQUENCE [LARGE SCALE GENOMIC DNA]</scope>
    <source>
        <strain evidence="3 4">YSPA8</strain>
    </source>
</reference>
<accession>A0ABQ5P772</accession>